<evidence type="ECO:0000256" key="7">
    <source>
        <dbReference type="PIRSR" id="PIRSR601765-1"/>
    </source>
</evidence>
<evidence type="ECO:0000256" key="3">
    <source>
        <dbReference type="ARBA" id="ARBA00022723"/>
    </source>
</evidence>
<dbReference type="GO" id="GO:0071244">
    <property type="term" value="P:cellular response to carbon dioxide"/>
    <property type="evidence" value="ECO:0007669"/>
    <property type="project" value="TreeGrafter"/>
</dbReference>
<dbReference type="AlphaFoldDB" id="A0A6G1HJ08"/>
<dbReference type="PANTHER" id="PTHR11002">
    <property type="entry name" value="CARBONIC ANHYDRASE"/>
    <property type="match status" value="1"/>
</dbReference>
<feature type="binding site" evidence="7">
    <location>
        <position position="99"/>
    </location>
    <ligand>
        <name>Zn(2+)</name>
        <dbReference type="ChEBI" id="CHEBI:29105"/>
    </ligand>
</feature>
<dbReference type="OrthoDB" id="10248475at2759"/>
<keyword evidence="4 7" id="KW-0862">Zinc</keyword>
<feature type="binding site" evidence="7">
    <location>
        <position position="40"/>
    </location>
    <ligand>
        <name>Zn(2+)</name>
        <dbReference type="ChEBI" id="CHEBI:29105"/>
    </ligand>
</feature>
<comment type="catalytic activity">
    <reaction evidence="6 8">
        <text>hydrogencarbonate + H(+) = CO2 + H2O</text>
        <dbReference type="Rhea" id="RHEA:10748"/>
        <dbReference type="ChEBI" id="CHEBI:15377"/>
        <dbReference type="ChEBI" id="CHEBI:15378"/>
        <dbReference type="ChEBI" id="CHEBI:16526"/>
        <dbReference type="ChEBI" id="CHEBI:17544"/>
        <dbReference type="EC" id="4.2.1.1"/>
    </reaction>
</comment>
<dbReference type="Gene3D" id="3.40.1050.10">
    <property type="entry name" value="Carbonic anhydrase"/>
    <property type="match status" value="1"/>
</dbReference>
<dbReference type="GO" id="GO:0008270">
    <property type="term" value="F:zinc ion binding"/>
    <property type="evidence" value="ECO:0007669"/>
    <property type="project" value="UniProtKB-UniRule"/>
</dbReference>
<dbReference type="GO" id="GO:0005737">
    <property type="term" value="C:cytoplasm"/>
    <property type="evidence" value="ECO:0007669"/>
    <property type="project" value="TreeGrafter"/>
</dbReference>
<dbReference type="GO" id="GO:0034599">
    <property type="term" value="P:cellular response to oxidative stress"/>
    <property type="evidence" value="ECO:0007669"/>
    <property type="project" value="TreeGrafter"/>
</dbReference>
<keyword evidence="3 7" id="KW-0479">Metal-binding</keyword>
<feature type="binding site" evidence="7">
    <location>
        <position position="96"/>
    </location>
    <ligand>
        <name>Zn(2+)</name>
        <dbReference type="ChEBI" id="CHEBI:29105"/>
    </ligand>
</feature>
<sequence length="194" mass="21418">MAVTPPPLAFTRTPVHRGLIPSTSQAGLPASKPQVLWLGCSSSGFHETRPLGLETEELLVHRNIGNLFANHDLSTESSVEYALRILKVKHIVVCGHYGCKFVTPDQAEDSPTGPWLKSVVDLYDSLKPAVDRAASTPADCERIFAELNAWKQAQDLKSTPSVQEAVRERGLQVHAFMYDPVSEECWELAPKDKE</sequence>
<protein>
    <recommendedName>
        <fullName evidence="2 8">Carbonic anhydrase</fullName>
        <ecNumber evidence="2 8">4.2.1.1</ecNumber>
    </recommendedName>
    <alternativeName>
        <fullName evidence="8">Carbonate dehydratase</fullName>
    </alternativeName>
</protein>
<reference evidence="9" key="1">
    <citation type="journal article" date="2020" name="Stud. Mycol.">
        <title>101 Dothideomycetes genomes: a test case for predicting lifestyles and emergence of pathogens.</title>
        <authorList>
            <person name="Haridas S."/>
            <person name="Albert R."/>
            <person name="Binder M."/>
            <person name="Bloem J."/>
            <person name="Labutti K."/>
            <person name="Salamov A."/>
            <person name="Andreopoulos B."/>
            <person name="Baker S."/>
            <person name="Barry K."/>
            <person name="Bills G."/>
            <person name="Bluhm B."/>
            <person name="Cannon C."/>
            <person name="Castanera R."/>
            <person name="Culley D."/>
            <person name="Daum C."/>
            <person name="Ezra D."/>
            <person name="Gonzalez J."/>
            <person name="Henrissat B."/>
            <person name="Kuo A."/>
            <person name="Liang C."/>
            <person name="Lipzen A."/>
            <person name="Lutzoni F."/>
            <person name="Magnuson J."/>
            <person name="Mondo S."/>
            <person name="Nolan M."/>
            <person name="Ohm R."/>
            <person name="Pangilinan J."/>
            <person name="Park H.-J."/>
            <person name="Ramirez L."/>
            <person name="Alfaro M."/>
            <person name="Sun H."/>
            <person name="Tritt A."/>
            <person name="Yoshinaga Y."/>
            <person name="Zwiers L.-H."/>
            <person name="Turgeon B."/>
            <person name="Goodwin S."/>
            <person name="Spatafora J."/>
            <person name="Crous P."/>
            <person name="Grigoriev I."/>
        </authorList>
    </citation>
    <scope>NUCLEOTIDE SEQUENCE</scope>
    <source>
        <strain evidence="9">CBS 262.69</strain>
    </source>
</reference>
<keyword evidence="5 8" id="KW-0456">Lyase</keyword>
<comment type="similarity">
    <text evidence="1 8">Belongs to the beta-class carbonic anhydrase family.</text>
</comment>
<dbReference type="PANTHER" id="PTHR11002:SF76">
    <property type="entry name" value="CARBONIC ANHYDRASE"/>
    <property type="match status" value="1"/>
</dbReference>
<dbReference type="Pfam" id="PF00484">
    <property type="entry name" value="Pro_CA"/>
    <property type="match status" value="1"/>
</dbReference>
<dbReference type="InterPro" id="IPR036874">
    <property type="entry name" value="Carbonic_anhydrase_sf"/>
</dbReference>
<keyword evidence="10" id="KW-1185">Reference proteome</keyword>
<evidence type="ECO:0000256" key="2">
    <source>
        <dbReference type="ARBA" id="ARBA00012925"/>
    </source>
</evidence>
<dbReference type="SMART" id="SM00947">
    <property type="entry name" value="Pro_CA"/>
    <property type="match status" value="1"/>
</dbReference>
<evidence type="ECO:0000313" key="10">
    <source>
        <dbReference type="Proteomes" id="UP000799640"/>
    </source>
</evidence>
<accession>A0A6G1HJ08</accession>
<comment type="cofactor">
    <cofactor evidence="7">
        <name>Zn(2+)</name>
        <dbReference type="ChEBI" id="CHEBI:29105"/>
    </cofactor>
    <text evidence="7">Binds 1 zinc ion per subunit.</text>
</comment>
<dbReference type="GO" id="GO:0004089">
    <property type="term" value="F:carbonate dehydratase activity"/>
    <property type="evidence" value="ECO:0007669"/>
    <property type="project" value="UniProtKB-UniRule"/>
</dbReference>
<dbReference type="EC" id="4.2.1.1" evidence="2 8"/>
<dbReference type="EMBL" id="ML996710">
    <property type="protein sequence ID" value="KAF2395836.1"/>
    <property type="molecule type" value="Genomic_DNA"/>
</dbReference>
<dbReference type="InterPro" id="IPR001765">
    <property type="entry name" value="Carbonic_anhydrase"/>
</dbReference>
<dbReference type="Proteomes" id="UP000799640">
    <property type="component" value="Unassembled WGS sequence"/>
</dbReference>
<evidence type="ECO:0000256" key="6">
    <source>
        <dbReference type="ARBA" id="ARBA00048348"/>
    </source>
</evidence>
<gene>
    <name evidence="9" type="ORF">EJ06DRAFT_517294</name>
</gene>
<name>A0A6G1HJ08_9PEZI</name>
<organism evidence="9 10">
    <name type="scientific">Trichodelitschia bisporula</name>
    <dbReference type="NCBI Taxonomy" id="703511"/>
    <lineage>
        <taxon>Eukaryota</taxon>
        <taxon>Fungi</taxon>
        <taxon>Dikarya</taxon>
        <taxon>Ascomycota</taxon>
        <taxon>Pezizomycotina</taxon>
        <taxon>Dothideomycetes</taxon>
        <taxon>Dothideomycetes incertae sedis</taxon>
        <taxon>Phaeotrichales</taxon>
        <taxon>Phaeotrichaceae</taxon>
        <taxon>Trichodelitschia</taxon>
    </lineage>
</organism>
<evidence type="ECO:0000256" key="1">
    <source>
        <dbReference type="ARBA" id="ARBA00006217"/>
    </source>
</evidence>
<proteinExistence type="inferred from homology"/>
<evidence type="ECO:0000256" key="5">
    <source>
        <dbReference type="ARBA" id="ARBA00023239"/>
    </source>
</evidence>
<comment type="function">
    <text evidence="8">Reversible hydration of carbon dioxide.</text>
</comment>
<evidence type="ECO:0000256" key="8">
    <source>
        <dbReference type="RuleBase" id="RU003956"/>
    </source>
</evidence>
<evidence type="ECO:0000256" key="4">
    <source>
        <dbReference type="ARBA" id="ARBA00022833"/>
    </source>
</evidence>
<dbReference type="SUPFAM" id="SSF53056">
    <property type="entry name" value="beta-carbonic anhydrase, cab"/>
    <property type="match status" value="1"/>
</dbReference>
<evidence type="ECO:0000313" key="9">
    <source>
        <dbReference type="EMBL" id="KAF2395836.1"/>
    </source>
</evidence>